<reference evidence="1" key="1">
    <citation type="submission" date="2022-03" db="EMBL/GenBank/DDBJ databases">
        <authorList>
            <person name="Martin H S."/>
        </authorList>
    </citation>
    <scope>NUCLEOTIDE SEQUENCE</scope>
</reference>
<keyword evidence="2" id="KW-1185">Reference proteome</keyword>
<proteinExistence type="predicted"/>
<feature type="non-terminal residue" evidence="1">
    <location>
        <position position="71"/>
    </location>
</feature>
<accession>A0ABN8I178</accession>
<evidence type="ECO:0000313" key="1">
    <source>
        <dbReference type="EMBL" id="CAH2043792.1"/>
    </source>
</evidence>
<gene>
    <name evidence="1" type="ORF">IPOD504_LOCUS4448</name>
</gene>
<name>A0ABN8I178_9NEOP</name>
<organism evidence="1 2">
    <name type="scientific">Iphiclides podalirius</name>
    <name type="common">scarce swallowtail</name>
    <dbReference type="NCBI Taxonomy" id="110791"/>
    <lineage>
        <taxon>Eukaryota</taxon>
        <taxon>Metazoa</taxon>
        <taxon>Ecdysozoa</taxon>
        <taxon>Arthropoda</taxon>
        <taxon>Hexapoda</taxon>
        <taxon>Insecta</taxon>
        <taxon>Pterygota</taxon>
        <taxon>Neoptera</taxon>
        <taxon>Endopterygota</taxon>
        <taxon>Lepidoptera</taxon>
        <taxon>Glossata</taxon>
        <taxon>Ditrysia</taxon>
        <taxon>Papilionoidea</taxon>
        <taxon>Papilionidae</taxon>
        <taxon>Papilioninae</taxon>
        <taxon>Iphiclides</taxon>
    </lineage>
</organism>
<evidence type="ECO:0000313" key="2">
    <source>
        <dbReference type="Proteomes" id="UP000837857"/>
    </source>
</evidence>
<dbReference type="Proteomes" id="UP000837857">
    <property type="component" value="Chromosome 15"/>
</dbReference>
<protein>
    <submittedName>
        <fullName evidence="1">Uncharacterized protein</fullName>
    </submittedName>
</protein>
<sequence length="71" mass="8222">MQMWHGDIHCVTSYNFIEADLRSIVRPVDSRRGGVCVRRRMCAPVRAYQRVATYLQMALGCDQFSRRTTPS</sequence>
<dbReference type="EMBL" id="OW152827">
    <property type="protein sequence ID" value="CAH2043792.1"/>
    <property type="molecule type" value="Genomic_DNA"/>
</dbReference>